<organism evidence="3 4">
    <name type="scientific">Paracerasibacillus soli</name>
    <dbReference type="NCBI Taxonomy" id="480284"/>
    <lineage>
        <taxon>Bacteria</taxon>
        <taxon>Bacillati</taxon>
        <taxon>Bacillota</taxon>
        <taxon>Bacilli</taxon>
        <taxon>Bacillales</taxon>
        <taxon>Bacillaceae</taxon>
        <taxon>Paracerasibacillus</taxon>
    </lineage>
</organism>
<evidence type="ECO:0000313" key="4">
    <source>
        <dbReference type="Proteomes" id="UP001275315"/>
    </source>
</evidence>
<dbReference type="InterPro" id="IPR044946">
    <property type="entry name" value="Restrct_endonuc_typeI_TRD_sf"/>
</dbReference>
<name>A0ABU5CU35_9BACI</name>
<keyword evidence="2" id="KW-0238">DNA-binding</keyword>
<dbReference type="SUPFAM" id="SSF116734">
    <property type="entry name" value="DNA methylase specificity domain"/>
    <property type="match status" value="1"/>
</dbReference>
<dbReference type="Proteomes" id="UP001275315">
    <property type="component" value="Unassembled WGS sequence"/>
</dbReference>
<evidence type="ECO:0000256" key="2">
    <source>
        <dbReference type="ARBA" id="ARBA00023125"/>
    </source>
</evidence>
<gene>
    <name evidence="3" type="ORF">RWD45_16485</name>
</gene>
<evidence type="ECO:0000256" key="1">
    <source>
        <dbReference type="ARBA" id="ARBA00022747"/>
    </source>
</evidence>
<keyword evidence="4" id="KW-1185">Reference proteome</keyword>
<reference evidence="3 4" key="1">
    <citation type="submission" date="2023-10" db="EMBL/GenBank/DDBJ databases">
        <title>Virgibacillus soli CC-YMP-6 genome.</title>
        <authorList>
            <person name="Miliotis G."/>
            <person name="Sengupta P."/>
            <person name="Hameed A."/>
            <person name="Chuvochina M."/>
            <person name="Mcdonagh F."/>
            <person name="Simpson A.C."/>
            <person name="Singh N.K."/>
            <person name="Rekha P.D."/>
            <person name="Raman K."/>
            <person name="Hugenholtz P."/>
            <person name="Venkateswaran K."/>
        </authorList>
    </citation>
    <scope>NUCLEOTIDE SEQUENCE [LARGE SCALE GENOMIC DNA]</scope>
    <source>
        <strain evidence="3 4">CC-YMP-6</strain>
    </source>
</reference>
<keyword evidence="1" id="KW-0680">Restriction system</keyword>
<protein>
    <submittedName>
        <fullName evidence="3">Uncharacterized protein</fullName>
    </submittedName>
</protein>
<dbReference type="EMBL" id="JAWDIQ010000003">
    <property type="protein sequence ID" value="MDY0409882.1"/>
    <property type="molecule type" value="Genomic_DNA"/>
</dbReference>
<comment type="caution">
    <text evidence="3">The sequence shown here is derived from an EMBL/GenBank/DDBJ whole genome shotgun (WGS) entry which is preliminary data.</text>
</comment>
<evidence type="ECO:0000313" key="3">
    <source>
        <dbReference type="EMBL" id="MDY0409882.1"/>
    </source>
</evidence>
<sequence>MIGGKKLVPKRRFIEFLNKGHWKQSSMREVVDVYDGTHQTPKYKESGIMFLSVENIHSLTSNKYISHEDFKRDFEIFPKRVIY</sequence>
<dbReference type="RefSeq" id="WP_320380738.1">
    <property type="nucleotide sequence ID" value="NZ_JAWDIQ010000003.1"/>
</dbReference>
<dbReference type="Gene3D" id="3.90.220.20">
    <property type="entry name" value="DNA methylase specificity domains"/>
    <property type="match status" value="1"/>
</dbReference>
<proteinExistence type="predicted"/>
<accession>A0ABU5CU35</accession>